<dbReference type="GO" id="GO:0070936">
    <property type="term" value="P:protein K48-linked ubiquitination"/>
    <property type="evidence" value="ECO:0007669"/>
    <property type="project" value="TreeGrafter"/>
</dbReference>
<dbReference type="GO" id="GO:0061630">
    <property type="term" value="F:ubiquitin protein ligase activity"/>
    <property type="evidence" value="ECO:0007669"/>
    <property type="project" value="TreeGrafter"/>
</dbReference>
<keyword evidence="4 11" id="KW-0812">Transmembrane</keyword>
<reference evidence="14" key="2">
    <citation type="submission" date="2020-01" db="EMBL/GenBank/DDBJ databases">
        <authorList>
            <person name="Korhonen P.K.K."/>
            <person name="Guangxu M.G."/>
            <person name="Wang T.W."/>
            <person name="Stroehlein A.J.S."/>
            <person name="Young N.D."/>
            <person name="Ang C.-S.A."/>
            <person name="Fernando D.W.F."/>
            <person name="Lu H.L."/>
            <person name="Taylor S.T."/>
            <person name="Ehtesham M.E.M."/>
            <person name="Najaraj S.H.N."/>
            <person name="Harsha G.H.G."/>
            <person name="Madugundu A.M."/>
            <person name="Renuse S.R."/>
            <person name="Holt D.H."/>
            <person name="Pandey A.P."/>
            <person name="Papenfuss A.P."/>
            <person name="Gasser R.B.G."/>
            <person name="Fischer K.F."/>
        </authorList>
    </citation>
    <scope>NUCLEOTIDE SEQUENCE</scope>
    <source>
        <strain evidence="14">SSS_KF_BRIS2020</strain>
    </source>
</reference>
<dbReference type="EnsemblMetazoa" id="SSS_2175s_mrna">
    <property type="protein sequence ID" value="KAF7491288.1"/>
    <property type="gene ID" value="SSS_2175"/>
</dbReference>
<dbReference type="OrthoDB" id="3824970at2759"/>
<evidence type="ECO:0000256" key="5">
    <source>
        <dbReference type="ARBA" id="ARBA00022723"/>
    </source>
</evidence>
<dbReference type="InterPro" id="IPR003892">
    <property type="entry name" value="CUE"/>
</dbReference>
<dbReference type="GO" id="GO:0000151">
    <property type="term" value="C:ubiquitin ligase complex"/>
    <property type="evidence" value="ECO:0007669"/>
    <property type="project" value="TreeGrafter"/>
</dbReference>
<keyword evidence="9 11" id="KW-0472">Membrane</keyword>
<dbReference type="SMART" id="SM00546">
    <property type="entry name" value="CUE"/>
    <property type="match status" value="1"/>
</dbReference>
<dbReference type="GO" id="GO:0043130">
    <property type="term" value="F:ubiquitin binding"/>
    <property type="evidence" value="ECO:0007669"/>
    <property type="project" value="InterPro"/>
</dbReference>
<protein>
    <submittedName>
        <fullName evidence="14">E3 ubiquitin-protein ligase AMFR</fullName>
    </submittedName>
</protein>
<evidence type="ECO:0000256" key="11">
    <source>
        <dbReference type="SAM" id="Phobius"/>
    </source>
</evidence>
<comment type="pathway">
    <text evidence="2">Protein modification; protein ubiquitination.</text>
</comment>
<name>A0A834RCQ0_SARSC</name>
<dbReference type="Proteomes" id="UP000070412">
    <property type="component" value="Unassembled WGS sequence"/>
</dbReference>
<feature type="transmembrane region" description="Helical" evidence="11">
    <location>
        <begin position="146"/>
        <end position="164"/>
    </location>
</feature>
<evidence type="ECO:0000256" key="2">
    <source>
        <dbReference type="ARBA" id="ARBA00004906"/>
    </source>
</evidence>
<dbReference type="EMBL" id="WVUK01000060">
    <property type="protein sequence ID" value="KAF7491288.1"/>
    <property type="molecule type" value="Genomic_DNA"/>
</dbReference>
<dbReference type="InterPro" id="IPR013083">
    <property type="entry name" value="Znf_RING/FYVE/PHD"/>
</dbReference>
<feature type="domain" description="RING-type" evidence="12">
    <location>
        <begin position="403"/>
        <end position="441"/>
    </location>
</feature>
<evidence type="ECO:0000256" key="3">
    <source>
        <dbReference type="ARBA" id="ARBA00022679"/>
    </source>
</evidence>
<feature type="transmembrane region" description="Helical" evidence="11">
    <location>
        <begin position="318"/>
        <end position="335"/>
    </location>
</feature>
<dbReference type="GO" id="GO:0030968">
    <property type="term" value="P:endoplasmic reticulum unfolded protein response"/>
    <property type="evidence" value="ECO:0007669"/>
    <property type="project" value="TreeGrafter"/>
</dbReference>
<evidence type="ECO:0000256" key="1">
    <source>
        <dbReference type="ARBA" id="ARBA00004141"/>
    </source>
</evidence>
<dbReference type="Gene3D" id="1.10.8.10">
    <property type="entry name" value="DNA helicase RuvA subunit, C-terminal domain"/>
    <property type="match status" value="1"/>
</dbReference>
<dbReference type="Pfam" id="PF25563">
    <property type="entry name" value="TPR_SYVN1_N"/>
    <property type="match status" value="1"/>
</dbReference>
<dbReference type="Pfam" id="PF13639">
    <property type="entry name" value="zf-RING_2"/>
    <property type="match status" value="1"/>
</dbReference>
<dbReference type="InterPro" id="IPR001841">
    <property type="entry name" value="Znf_RING"/>
</dbReference>
<evidence type="ECO:0000259" key="12">
    <source>
        <dbReference type="PROSITE" id="PS50089"/>
    </source>
</evidence>
<evidence type="ECO:0000313" key="16">
    <source>
        <dbReference type="Proteomes" id="UP000070412"/>
    </source>
</evidence>
<comment type="subcellular location">
    <subcellularLocation>
        <location evidence="1">Membrane</location>
        <topology evidence="1">Multi-pass membrane protein</topology>
    </subcellularLocation>
</comment>
<dbReference type="PROSITE" id="PS51140">
    <property type="entry name" value="CUE"/>
    <property type="match status" value="1"/>
</dbReference>
<feature type="transmembrane region" description="Helical" evidence="11">
    <location>
        <begin position="248"/>
        <end position="269"/>
    </location>
</feature>
<sequence>MKMPNFLDAPEILPLPNLQTYSSISFVLLSCAVYYAFQVSSEPNWKFKELFNNYYDLHDQQQQEHFVHQAKSSAPIGDADSQNVSISKVENSEKTMPIVVNDTMQIPFFEKLMTHFQSSPSSKEFITNHSLLLNVVYVMVREPLCVWILINMCCCLMILLGKFIQKIVFGELRSAEQRLIKNKFWNFLLYKFIFVFSVINVQSMEELLIWCVWFSIIGFMYILALLCKERFSVMVYSPSVSKWNHFKLLSLLVSILVSTTPLFFISFIVGMHTSYSIGIFLLSEILLLLSRTLHSLILYLVHLLDLSRESIWEMKTSVIYYIDLIFDLTILIIDFCHHLHMLFWANIILSVSSLVILIQLQVIFTEMIRRIRKHNNYLKVINLMEQKFPIAAQEELSDENNDCAICWDRMEQARKLPCNHYFHTTCLRSWLEQDTSCPTCRHSLRDTDANVSNSSGEYLNGTMRQNNTRFFHFDGPRYARWLPTVSLEVTSPVVLDINLNARLNSNENSPELAQQQIQHMGQQVLEWFPQFSLTSILEDLNYTHSIEHTIENILDGRLNQSRSIDNIESPNEND</sequence>
<dbReference type="GO" id="GO:0008270">
    <property type="term" value="F:zinc ion binding"/>
    <property type="evidence" value="ECO:0007669"/>
    <property type="project" value="UniProtKB-KW"/>
</dbReference>
<reference evidence="15" key="3">
    <citation type="submission" date="2022-06" db="UniProtKB">
        <authorList>
            <consortium name="EnsemblMetazoa"/>
        </authorList>
    </citation>
    <scope>IDENTIFICATION</scope>
</reference>
<dbReference type="Gene3D" id="3.30.40.10">
    <property type="entry name" value="Zinc/RING finger domain, C3HC4 (zinc finger)"/>
    <property type="match status" value="1"/>
</dbReference>
<dbReference type="GO" id="GO:0006511">
    <property type="term" value="P:ubiquitin-dependent protein catabolic process"/>
    <property type="evidence" value="ECO:0007669"/>
    <property type="project" value="TreeGrafter"/>
</dbReference>
<keyword evidence="5" id="KW-0479">Metal-binding</keyword>
<feature type="transmembrane region" description="Helical" evidence="11">
    <location>
        <begin position="275"/>
        <end position="306"/>
    </location>
</feature>
<evidence type="ECO:0000256" key="7">
    <source>
        <dbReference type="ARBA" id="ARBA00022833"/>
    </source>
</evidence>
<dbReference type="PROSITE" id="PS51257">
    <property type="entry name" value="PROKAR_LIPOPROTEIN"/>
    <property type="match status" value="1"/>
</dbReference>
<organism evidence="14">
    <name type="scientific">Sarcoptes scabiei</name>
    <name type="common">Itch mite</name>
    <name type="synonym">Acarus scabiei</name>
    <dbReference type="NCBI Taxonomy" id="52283"/>
    <lineage>
        <taxon>Eukaryota</taxon>
        <taxon>Metazoa</taxon>
        <taxon>Ecdysozoa</taxon>
        <taxon>Arthropoda</taxon>
        <taxon>Chelicerata</taxon>
        <taxon>Arachnida</taxon>
        <taxon>Acari</taxon>
        <taxon>Acariformes</taxon>
        <taxon>Sarcoptiformes</taxon>
        <taxon>Astigmata</taxon>
        <taxon>Psoroptidia</taxon>
        <taxon>Sarcoptoidea</taxon>
        <taxon>Sarcoptidae</taxon>
        <taxon>Sarcoptinae</taxon>
        <taxon>Sarcoptes</taxon>
    </lineage>
</organism>
<evidence type="ECO:0000259" key="13">
    <source>
        <dbReference type="PROSITE" id="PS51140"/>
    </source>
</evidence>
<reference evidence="16" key="1">
    <citation type="journal article" date="2020" name="PLoS Negl. Trop. Dis.">
        <title>High-quality nuclear genome for Sarcoptes scabiei-A critical resource for a neglected parasite.</title>
        <authorList>
            <person name="Korhonen P.K."/>
            <person name="Gasser R.B."/>
            <person name="Ma G."/>
            <person name="Wang T."/>
            <person name="Stroehlein A.J."/>
            <person name="Young N.D."/>
            <person name="Ang C.S."/>
            <person name="Fernando D.D."/>
            <person name="Lu H.C."/>
            <person name="Taylor S."/>
            <person name="Reynolds S.L."/>
            <person name="Mofiz E."/>
            <person name="Najaraj S.H."/>
            <person name="Gowda H."/>
            <person name="Madugundu A."/>
            <person name="Renuse S."/>
            <person name="Holt D."/>
            <person name="Pandey A."/>
            <person name="Papenfuss A.T."/>
            <person name="Fischer K."/>
        </authorList>
    </citation>
    <scope>NUCLEOTIDE SEQUENCE [LARGE SCALE GENOMIC DNA]</scope>
</reference>
<dbReference type="AlphaFoldDB" id="A0A834RCQ0"/>
<feature type="transmembrane region" description="Helical" evidence="11">
    <location>
        <begin position="184"/>
        <end position="201"/>
    </location>
</feature>
<feature type="transmembrane region" description="Helical" evidence="11">
    <location>
        <begin position="207"/>
        <end position="227"/>
    </location>
</feature>
<dbReference type="SMART" id="SM00184">
    <property type="entry name" value="RING"/>
    <property type="match status" value="1"/>
</dbReference>
<dbReference type="SUPFAM" id="SSF57850">
    <property type="entry name" value="RING/U-box"/>
    <property type="match status" value="1"/>
</dbReference>
<accession>A0A834RCQ0</accession>
<dbReference type="CDD" id="cd16455">
    <property type="entry name" value="RING-H2_AMFR"/>
    <property type="match status" value="1"/>
</dbReference>
<evidence type="ECO:0000313" key="14">
    <source>
        <dbReference type="EMBL" id="KAF7491288.1"/>
    </source>
</evidence>
<keyword evidence="16" id="KW-1185">Reference proteome</keyword>
<feature type="transmembrane region" description="Helical" evidence="11">
    <location>
        <begin position="341"/>
        <end position="364"/>
    </location>
</feature>
<dbReference type="PROSITE" id="PS50089">
    <property type="entry name" value="ZF_RING_2"/>
    <property type="match status" value="1"/>
</dbReference>
<keyword evidence="3" id="KW-0808">Transferase</keyword>
<evidence type="ECO:0000256" key="10">
    <source>
        <dbReference type="PROSITE-ProRule" id="PRU00175"/>
    </source>
</evidence>
<keyword evidence="6 10" id="KW-0863">Zinc-finger</keyword>
<keyword evidence="8 11" id="KW-1133">Transmembrane helix</keyword>
<gene>
    <name evidence="14" type="ORF">SSS_2175</name>
</gene>
<dbReference type="PANTHER" id="PTHR15067:SF5">
    <property type="entry name" value="E3 UBIQUITIN-PROTEIN LIGASE AMFR"/>
    <property type="match status" value="1"/>
</dbReference>
<feature type="transmembrane region" description="Helical" evidence="11">
    <location>
        <begin position="20"/>
        <end position="37"/>
    </location>
</feature>
<dbReference type="InterPro" id="IPR057992">
    <property type="entry name" value="TPR_SYVN1_N"/>
</dbReference>
<dbReference type="GO" id="GO:0016020">
    <property type="term" value="C:membrane"/>
    <property type="evidence" value="ECO:0007669"/>
    <property type="project" value="UniProtKB-SubCell"/>
</dbReference>
<evidence type="ECO:0000256" key="4">
    <source>
        <dbReference type="ARBA" id="ARBA00022692"/>
    </source>
</evidence>
<evidence type="ECO:0000256" key="6">
    <source>
        <dbReference type="ARBA" id="ARBA00022771"/>
    </source>
</evidence>
<evidence type="ECO:0000256" key="8">
    <source>
        <dbReference type="ARBA" id="ARBA00022989"/>
    </source>
</evidence>
<proteinExistence type="predicted"/>
<keyword evidence="7" id="KW-0862">Zinc</keyword>
<dbReference type="GO" id="GO:0005783">
    <property type="term" value="C:endoplasmic reticulum"/>
    <property type="evidence" value="ECO:0007669"/>
    <property type="project" value="TreeGrafter"/>
</dbReference>
<evidence type="ECO:0000256" key="9">
    <source>
        <dbReference type="ARBA" id="ARBA00023136"/>
    </source>
</evidence>
<dbReference type="PANTHER" id="PTHR15067">
    <property type="entry name" value="E3 UBIQUITIN-PROTEIN LIGASE RNF8"/>
    <property type="match status" value="1"/>
</dbReference>
<evidence type="ECO:0000313" key="15">
    <source>
        <dbReference type="EnsemblMetazoa" id="KAF7491288.1"/>
    </source>
</evidence>
<feature type="domain" description="CUE" evidence="13">
    <location>
        <begin position="516"/>
        <end position="558"/>
    </location>
</feature>
<dbReference type="GO" id="GO:0005829">
    <property type="term" value="C:cytosol"/>
    <property type="evidence" value="ECO:0007669"/>
    <property type="project" value="TreeGrafter"/>
</dbReference>
<dbReference type="FunFam" id="3.30.40.10:FF:000259">
    <property type="entry name" value="E3 ubiquitin protein ligase RIN2"/>
    <property type="match status" value="1"/>
</dbReference>